<sequence>MPLPPVTQLRISSRTLRSIWH</sequence>
<dbReference type="Proteomes" id="UP000437017">
    <property type="component" value="Unassembled WGS sequence"/>
</dbReference>
<gene>
    <name evidence="1" type="ORF">E2I00_017259</name>
</gene>
<evidence type="ECO:0000313" key="2">
    <source>
        <dbReference type="Proteomes" id="UP000437017"/>
    </source>
</evidence>
<dbReference type="EMBL" id="SGJD01001222">
    <property type="protein sequence ID" value="KAB0401335.1"/>
    <property type="molecule type" value="Genomic_DNA"/>
</dbReference>
<keyword evidence="2" id="KW-1185">Reference proteome</keyword>
<accession>A0A6A1Q1M2</accession>
<comment type="caution">
    <text evidence="1">The sequence shown here is derived from an EMBL/GenBank/DDBJ whole genome shotgun (WGS) entry which is preliminary data.</text>
</comment>
<reference evidence="1 2" key="1">
    <citation type="journal article" date="2019" name="PLoS ONE">
        <title>Genomic analyses reveal an absence of contemporary introgressive admixture between fin whales and blue whales, despite known hybrids.</title>
        <authorList>
            <person name="Westbury M.V."/>
            <person name="Petersen B."/>
            <person name="Lorenzen E.D."/>
        </authorList>
    </citation>
    <scope>NUCLEOTIDE SEQUENCE [LARGE SCALE GENOMIC DNA]</scope>
    <source>
        <strain evidence="1">FinWhale-01</strain>
    </source>
</reference>
<name>A0A6A1Q1M2_BALPH</name>
<protein>
    <submittedName>
        <fullName evidence="1">Uncharacterized protein</fullName>
    </submittedName>
</protein>
<proteinExistence type="predicted"/>
<evidence type="ECO:0000313" key="1">
    <source>
        <dbReference type="EMBL" id="KAB0401335.1"/>
    </source>
</evidence>
<organism evidence="1 2">
    <name type="scientific">Balaenoptera physalus</name>
    <name type="common">Fin whale</name>
    <name type="synonym">Balaena physalus</name>
    <dbReference type="NCBI Taxonomy" id="9770"/>
    <lineage>
        <taxon>Eukaryota</taxon>
        <taxon>Metazoa</taxon>
        <taxon>Chordata</taxon>
        <taxon>Craniata</taxon>
        <taxon>Vertebrata</taxon>
        <taxon>Euteleostomi</taxon>
        <taxon>Mammalia</taxon>
        <taxon>Eutheria</taxon>
        <taxon>Laurasiatheria</taxon>
        <taxon>Artiodactyla</taxon>
        <taxon>Whippomorpha</taxon>
        <taxon>Cetacea</taxon>
        <taxon>Mysticeti</taxon>
        <taxon>Balaenopteridae</taxon>
        <taxon>Balaenoptera</taxon>
    </lineage>
</organism>
<dbReference type="AlphaFoldDB" id="A0A6A1Q1M2"/>